<comment type="caution">
    <text evidence="2">The sequence shown here is derived from an EMBL/GenBank/DDBJ whole genome shotgun (WGS) entry which is preliminary data.</text>
</comment>
<evidence type="ECO:0000256" key="1">
    <source>
        <dbReference type="SAM" id="SignalP"/>
    </source>
</evidence>
<reference evidence="2" key="2">
    <citation type="submission" date="2023-05" db="EMBL/GenBank/DDBJ databases">
        <authorList>
            <consortium name="Lawrence Berkeley National Laboratory"/>
            <person name="Steindorff A."/>
            <person name="Hensen N."/>
            <person name="Bonometti L."/>
            <person name="Westerberg I."/>
            <person name="Brannstrom I.O."/>
            <person name="Guillou S."/>
            <person name="Cros-Aarteil S."/>
            <person name="Calhoun S."/>
            <person name="Haridas S."/>
            <person name="Kuo A."/>
            <person name="Mondo S."/>
            <person name="Pangilinan J."/>
            <person name="Riley R."/>
            <person name="Labutti K."/>
            <person name="Andreopoulos B."/>
            <person name="Lipzen A."/>
            <person name="Chen C."/>
            <person name="Yanf M."/>
            <person name="Daum C."/>
            <person name="Ng V."/>
            <person name="Clum A."/>
            <person name="Ohm R."/>
            <person name="Martin F."/>
            <person name="Silar P."/>
            <person name="Natvig D."/>
            <person name="Lalanne C."/>
            <person name="Gautier V."/>
            <person name="Ament-Velasquez S.L."/>
            <person name="Kruys A."/>
            <person name="Hutchinson M.I."/>
            <person name="Powell A.J."/>
            <person name="Barry K."/>
            <person name="Miller A.N."/>
            <person name="Grigoriev I.V."/>
            <person name="Debuchy R."/>
            <person name="Gladieux P."/>
            <person name="Thoren M.H."/>
            <person name="Johannesson H."/>
        </authorList>
    </citation>
    <scope>NUCLEOTIDE SEQUENCE</scope>
    <source>
        <strain evidence="2">CBS 757.83</strain>
    </source>
</reference>
<name>A0AAN6Q8F4_9PEZI</name>
<proteinExistence type="predicted"/>
<sequence>MKAAAILLLTTIAAAVTASPTPQTGDTAAAAAVAERNPLEEIVQRATCKHPGECGWLNSGQCEYHCDGYGGFDFMQDCGWKRKRCCCNRST</sequence>
<evidence type="ECO:0000313" key="2">
    <source>
        <dbReference type="EMBL" id="KAK4102841.1"/>
    </source>
</evidence>
<dbReference type="AlphaFoldDB" id="A0AAN6Q8F4"/>
<dbReference type="Proteomes" id="UP001305647">
    <property type="component" value="Unassembled WGS sequence"/>
</dbReference>
<protein>
    <submittedName>
        <fullName evidence="2">Uncharacterized protein</fullName>
    </submittedName>
</protein>
<dbReference type="EMBL" id="MU863630">
    <property type="protein sequence ID" value="KAK4102841.1"/>
    <property type="molecule type" value="Genomic_DNA"/>
</dbReference>
<evidence type="ECO:0000313" key="3">
    <source>
        <dbReference type="Proteomes" id="UP001305647"/>
    </source>
</evidence>
<reference evidence="2" key="1">
    <citation type="journal article" date="2023" name="Mol. Phylogenet. Evol.">
        <title>Genome-scale phylogeny and comparative genomics of the fungal order Sordariales.</title>
        <authorList>
            <person name="Hensen N."/>
            <person name="Bonometti L."/>
            <person name="Westerberg I."/>
            <person name="Brannstrom I.O."/>
            <person name="Guillou S."/>
            <person name="Cros-Aarteil S."/>
            <person name="Calhoun S."/>
            <person name="Haridas S."/>
            <person name="Kuo A."/>
            <person name="Mondo S."/>
            <person name="Pangilinan J."/>
            <person name="Riley R."/>
            <person name="LaButti K."/>
            <person name="Andreopoulos B."/>
            <person name="Lipzen A."/>
            <person name="Chen C."/>
            <person name="Yan M."/>
            <person name="Daum C."/>
            <person name="Ng V."/>
            <person name="Clum A."/>
            <person name="Steindorff A."/>
            <person name="Ohm R.A."/>
            <person name="Martin F."/>
            <person name="Silar P."/>
            <person name="Natvig D.O."/>
            <person name="Lalanne C."/>
            <person name="Gautier V."/>
            <person name="Ament-Velasquez S.L."/>
            <person name="Kruys A."/>
            <person name="Hutchinson M.I."/>
            <person name="Powell A.J."/>
            <person name="Barry K."/>
            <person name="Miller A.N."/>
            <person name="Grigoriev I.V."/>
            <person name="Debuchy R."/>
            <person name="Gladieux P."/>
            <person name="Hiltunen Thoren M."/>
            <person name="Johannesson H."/>
        </authorList>
    </citation>
    <scope>NUCLEOTIDE SEQUENCE</scope>
    <source>
        <strain evidence="2">CBS 757.83</strain>
    </source>
</reference>
<keyword evidence="3" id="KW-1185">Reference proteome</keyword>
<organism evidence="2 3">
    <name type="scientific">Parathielavia hyrcaniae</name>
    <dbReference type="NCBI Taxonomy" id="113614"/>
    <lineage>
        <taxon>Eukaryota</taxon>
        <taxon>Fungi</taxon>
        <taxon>Dikarya</taxon>
        <taxon>Ascomycota</taxon>
        <taxon>Pezizomycotina</taxon>
        <taxon>Sordariomycetes</taxon>
        <taxon>Sordariomycetidae</taxon>
        <taxon>Sordariales</taxon>
        <taxon>Chaetomiaceae</taxon>
        <taxon>Parathielavia</taxon>
    </lineage>
</organism>
<accession>A0AAN6Q8F4</accession>
<feature type="signal peptide" evidence="1">
    <location>
        <begin position="1"/>
        <end position="18"/>
    </location>
</feature>
<gene>
    <name evidence="2" type="ORF">N658DRAFT_494903</name>
</gene>
<feature type="chain" id="PRO_5042849668" evidence="1">
    <location>
        <begin position="19"/>
        <end position="91"/>
    </location>
</feature>
<keyword evidence="1" id="KW-0732">Signal</keyword>